<accession>A0ABR6WGF8</accession>
<dbReference type="EMBL" id="WJBB01000001">
    <property type="protein sequence ID" value="MBC3795585.1"/>
    <property type="molecule type" value="Genomic_DNA"/>
</dbReference>
<protein>
    <submittedName>
        <fullName evidence="1">Uncharacterized protein</fullName>
    </submittedName>
</protein>
<name>A0ABR6WGF8_9FIRM</name>
<reference evidence="1 2" key="1">
    <citation type="journal article" date="2020" name="mSystems">
        <title>Defining Genomic and Predicted Metabolic Features of the Acetobacterium Genus.</title>
        <authorList>
            <person name="Ross D.E."/>
            <person name="Marshall C.W."/>
            <person name="Gulliver D."/>
            <person name="May H.D."/>
            <person name="Norman R.S."/>
        </authorList>
    </citation>
    <scope>NUCLEOTIDE SEQUENCE [LARGE SCALE GENOMIC DNA]</scope>
    <source>
        <strain evidence="1 2">DSM 9173</strain>
    </source>
</reference>
<dbReference type="Proteomes" id="UP000653358">
    <property type="component" value="Unassembled WGS sequence"/>
</dbReference>
<proteinExistence type="predicted"/>
<dbReference type="RefSeq" id="WP_148602033.1">
    <property type="nucleotide sequence ID" value="NZ_RXYB01000001.1"/>
</dbReference>
<sequence>MYQEEFLPVVFKVELRSERTFSVKKWQKIIDDIFCSYVDDISKNEECLIGHIKALAEIDKENFIKYSCINDSNHINSEVHCKQNNINKINMIINSLVSNISENESCQFLERSCLVAENAGDQINIEIVKNEKITIEKTHHHGEDEVCPICGEHHLHKD</sequence>
<evidence type="ECO:0000313" key="1">
    <source>
        <dbReference type="EMBL" id="MBC3795585.1"/>
    </source>
</evidence>
<organism evidence="1 2">
    <name type="scientific">Acetobacterium tundrae</name>
    <dbReference type="NCBI Taxonomy" id="132932"/>
    <lineage>
        <taxon>Bacteria</taxon>
        <taxon>Bacillati</taxon>
        <taxon>Bacillota</taxon>
        <taxon>Clostridia</taxon>
        <taxon>Eubacteriales</taxon>
        <taxon>Eubacteriaceae</taxon>
        <taxon>Acetobacterium</taxon>
    </lineage>
</organism>
<comment type="caution">
    <text evidence="1">The sequence shown here is derived from an EMBL/GenBank/DDBJ whole genome shotgun (WGS) entry which is preliminary data.</text>
</comment>
<gene>
    <name evidence="1" type="ORF">GH807_00780</name>
</gene>
<keyword evidence="2" id="KW-1185">Reference proteome</keyword>
<evidence type="ECO:0000313" key="2">
    <source>
        <dbReference type="Proteomes" id="UP000653358"/>
    </source>
</evidence>